<dbReference type="InterPro" id="IPR018247">
    <property type="entry name" value="EF_Hand_1_Ca_BS"/>
</dbReference>
<feature type="signal peptide" evidence="5">
    <location>
        <begin position="1"/>
        <end position="24"/>
    </location>
</feature>
<comment type="caution">
    <text evidence="7">The sequence shown here is derived from an EMBL/GenBank/DDBJ whole genome shotgun (WGS) entry which is preliminary data.</text>
</comment>
<keyword evidence="3" id="KW-0175">Coiled coil</keyword>
<dbReference type="PROSITE" id="PS00018">
    <property type="entry name" value="EF_HAND_1"/>
    <property type="match status" value="3"/>
</dbReference>
<reference evidence="7 8" key="1">
    <citation type="journal article" date="2021" name="Arch. Microbiol.">
        <title>Thalassobius aquimarinus sp. nov., isolated from the Sea of Japan seashore.</title>
        <authorList>
            <person name="Kurilenko V.V."/>
            <person name="Romanenko L.A."/>
            <person name="Chernysheva N.Y."/>
            <person name="Velansky P.V."/>
            <person name="Tekutyeva L.A."/>
            <person name="Isaeva M.P."/>
            <person name="Mikhailov V.V."/>
        </authorList>
    </citation>
    <scope>NUCLEOTIDE SEQUENCE [LARGE SCALE GENOMIC DNA]</scope>
    <source>
        <strain evidence="7 8">KMM 8518</strain>
    </source>
</reference>
<evidence type="ECO:0000256" key="3">
    <source>
        <dbReference type="SAM" id="Coils"/>
    </source>
</evidence>
<keyword evidence="2" id="KW-0677">Repeat</keyword>
<dbReference type="Proteomes" id="UP001195941">
    <property type="component" value="Unassembled WGS sequence"/>
</dbReference>
<feature type="chain" id="PRO_5047172820" evidence="5">
    <location>
        <begin position="25"/>
        <end position="193"/>
    </location>
</feature>
<evidence type="ECO:0000313" key="8">
    <source>
        <dbReference type="Proteomes" id="UP001195941"/>
    </source>
</evidence>
<keyword evidence="8" id="KW-1185">Reference proteome</keyword>
<dbReference type="Pfam" id="PF13202">
    <property type="entry name" value="EF-hand_5"/>
    <property type="match status" value="4"/>
</dbReference>
<name>A0ABS5HV82_9RHOB</name>
<evidence type="ECO:0000256" key="1">
    <source>
        <dbReference type="ARBA" id="ARBA00022723"/>
    </source>
</evidence>
<dbReference type="PANTHER" id="PTHR10827">
    <property type="entry name" value="RETICULOCALBIN"/>
    <property type="match status" value="1"/>
</dbReference>
<dbReference type="SUPFAM" id="SSF47473">
    <property type="entry name" value="EF-hand"/>
    <property type="match status" value="1"/>
</dbReference>
<dbReference type="Gene3D" id="1.10.238.10">
    <property type="entry name" value="EF-hand"/>
    <property type="match status" value="2"/>
</dbReference>
<evidence type="ECO:0000313" key="7">
    <source>
        <dbReference type="EMBL" id="MBR9652869.1"/>
    </source>
</evidence>
<dbReference type="EMBL" id="JADMKU010000019">
    <property type="protein sequence ID" value="MBR9652869.1"/>
    <property type="molecule type" value="Genomic_DNA"/>
</dbReference>
<dbReference type="InterPro" id="IPR002048">
    <property type="entry name" value="EF_hand_dom"/>
</dbReference>
<feature type="domain" description="EF-hand" evidence="6">
    <location>
        <begin position="55"/>
        <end position="90"/>
    </location>
</feature>
<dbReference type="InterPro" id="IPR011992">
    <property type="entry name" value="EF-hand-dom_pair"/>
</dbReference>
<accession>A0ABS5HV82</accession>
<evidence type="ECO:0000256" key="4">
    <source>
        <dbReference type="SAM" id="MobiDB-lite"/>
    </source>
</evidence>
<dbReference type="PROSITE" id="PS50222">
    <property type="entry name" value="EF_HAND_2"/>
    <property type="match status" value="2"/>
</dbReference>
<keyword evidence="1" id="KW-0479">Metal-binding</keyword>
<proteinExistence type="predicted"/>
<sequence length="193" mass="21063">MKRAIIMTGFTAIALAGTAITASAFGKGHDEGPRMPHISFSELDANGDGQVTKEEIQAHFKSRFDAADSNGDGNLSAEEMAARAEKERAERMQRRVSRMIERRDTDGDGLLSAEEMQAGRPGLDMLTRLDADKDGAVSGQEFAKLERRHQRGGPGERRGEHWGEHHQRGGDCDGHGGKRHGQGDGQGYRQPVE</sequence>
<organism evidence="7 8">
    <name type="scientific">Thalassovita aquimarina</name>
    <dbReference type="NCBI Taxonomy" id="2785917"/>
    <lineage>
        <taxon>Bacteria</taxon>
        <taxon>Pseudomonadati</taxon>
        <taxon>Pseudomonadota</taxon>
        <taxon>Alphaproteobacteria</taxon>
        <taxon>Rhodobacterales</taxon>
        <taxon>Roseobacteraceae</taxon>
        <taxon>Thalassovita</taxon>
    </lineage>
</organism>
<protein>
    <submittedName>
        <fullName evidence="7">Calcium-binding protein</fullName>
    </submittedName>
</protein>
<dbReference type="RefSeq" id="WP_212702490.1">
    <property type="nucleotide sequence ID" value="NZ_JADMKU010000019.1"/>
</dbReference>
<feature type="domain" description="EF-hand" evidence="6">
    <location>
        <begin position="91"/>
        <end position="126"/>
    </location>
</feature>
<feature type="region of interest" description="Disordered" evidence="4">
    <location>
        <begin position="134"/>
        <end position="193"/>
    </location>
</feature>
<evidence type="ECO:0000256" key="5">
    <source>
        <dbReference type="SAM" id="SignalP"/>
    </source>
</evidence>
<feature type="compositionally biased region" description="Basic and acidic residues" evidence="4">
    <location>
        <begin position="154"/>
        <end position="176"/>
    </location>
</feature>
<keyword evidence="5" id="KW-0732">Signal</keyword>
<dbReference type="PANTHER" id="PTHR10827:SF98">
    <property type="entry name" value="45 KDA CALCIUM-BINDING PROTEIN"/>
    <property type="match status" value="1"/>
</dbReference>
<gene>
    <name evidence="7" type="ORF">IT775_17255</name>
</gene>
<feature type="coiled-coil region" evidence="3">
    <location>
        <begin position="75"/>
        <end position="102"/>
    </location>
</feature>
<evidence type="ECO:0000256" key="2">
    <source>
        <dbReference type="ARBA" id="ARBA00022737"/>
    </source>
</evidence>
<dbReference type="SMART" id="SM00054">
    <property type="entry name" value="EFh"/>
    <property type="match status" value="3"/>
</dbReference>
<evidence type="ECO:0000259" key="6">
    <source>
        <dbReference type="PROSITE" id="PS50222"/>
    </source>
</evidence>